<feature type="domain" description="Disease resistance protein At4g27190-like leucine-rich repeats" evidence="2">
    <location>
        <begin position="392"/>
        <end position="542"/>
    </location>
</feature>
<name>A0A7J8THN4_GOSDV</name>
<dbReference type="InterPro" id="IPR032675">
    <property type="entry name" value="LRR_dom_sf"/>
</dbReference>
<dbReference type="Proteomes" id="UP000593561">
    <property type="component" value="Unassembled WGS sequence"/>
</dbReference>
<reference evidence="3 4" key="1">
    <citation type="journal article" date="2019" name="Genome Biol. Evol.">
        <title>Insights into the evolution of the New World diploid cottons (Gossypium, subgenus Houzingenia) based on genome sequencing.</title>
        <authorList>
            <person name="Grover C.E."/>
            <person name="Arick M.A. 2nd"/>
            <person name="Thrash A."/>
            <person name="Conover J.L."/>
            <person name="Sanders W.S."/>
            <person name="Peterson D.G."/>
            <person name="Frelichowski J.E."/>
            <person name="Scheffler J.A."/>
            <person name="Scheffler B.E."/>
            <person name="Wendel J.F."/>
        </authorList>
    </citation>
    <scope>NUCLEOTIDE SEQUENCE [LARGE SCALE GENOMIC DNA]</scope>
    <source>
        <strain evidence="3">27</strain>
        <tissue evidence="3">Leaf</tissue>
    </source>
</reference>
<comment type="caution">
    <text evidence="3">The sequence shown here is derived from an EMBL/GenBank/DDBJ whole genome shotgun (WGS) entry which is preliminary data.</text>
</comment>
<dbReference type="InterPro" id="IPR050905">
    <property type="entry name" value="Plant_NBS-LRR"/>
</dbReference>
<keyword evidence="4" id="KW-1185">Reference proteome</keyword>
<gene>
    <name evidence="3" type="ORF">Godav_029980</name>
</gene>
<keyword evidence="1" id="KW-0611">Plant defense</keyword>
<dbReference type="PANTHER" id="PTHR33463">
    <property type="entry name" value="NB-ARC DOMAIN-CONTAINING PROTEIN-RELATED"/>
    <property type="match status" value="1"/>
</dbReference>
<organism evidence="3 4">
    <name type="scientific">Gossypium davidsonii</name>
    <name type="common">Davidson's cotton</name>
    <name type="synonym">Gossypium klotzschianum subsp. davidsonii</name>
    <dbReference type="NCBI Taxonomy" id="34287"/>
    <lineage>
        <taxon>Eukaryota</taxon>
        <taxon>Viridiplantae</taxon>
        <taxon>Streptophyta</taxon>
        <taxon>Embryophyta</taxon>
        <taxon>Tracheophyta</taxon>
        <taxon>Spermatophyta</taxon>
        <taxon>Magnoliopsida</taxon>
        <taxon>eudicotyledons</taxon>
        <taxon>Gunneridae</taxon>
        <taxon>Pentapetalae</taxon>
        <taxon>rosids</taxon>
        <taxon>malvids</taxon>
        <taxon>Malvales</taxon>
        <taxon>Malvaceae</taxon>
        <taxon>Malvoideae</taxon>
        <taxon>Gossypium</taxon>
    </lineage>
</organism>
<evidence type="ECO:0000313" key="3">
    <source>
        <dbReference type="EMBL" id="MBA0637677.1"/>
    </source>
</evidence>
<evidence type="ECO:0000259" key="2">
    <source>
        <dbReference type="Pfam" id="PF23247"/>
    </source>
</evidence>
<dbReference type="Gene3D" id="3.80.10.10">
    <property type="entry name" value="Ribonuclease Inhibitor"/>
    <property type="match status" value="3"/>
</dbReference>
<dbReference type="AlphaFoldDB" id="A0A7J8THN4"/>
<feature type="domain" description="Disease resistance protein At4g27190-like leucine-rich repeats" evidence="2">
    <location>
        <begin position="240"/>
        <end position="376"/>
    </location>
</feature>
<dbReference type="Pfam" id="PF23247">
    <property type="entry name" value="LRR_RPS2"/>
    <property type="match status" value="2"/>
</dbReference>
<dbReference type="PANTHER" id="PTHR33463:SF192">
    <property type="entry name" value="DISEASE RESISTANCE PROTEIN RPS2-LIKE"/>
    <property type="match status" value="1"/>
</dbReference>
<proteinExistence type="predicted"/>
<dbReference type="EMBL" id="JABFAC010248935">
    <property type="protein sequence ID" value="MBA0637677.1"/>
    <property type="molecule type" value="Genomic_DNA"/>
</dbReference>
<sequence>MLPREIGQLTKLKRLDLRYCSRLKRIPPGVFCKLSRLEELSIGDSFVEWGAEGHSSQQSNSSLAELKALSCLTTLEIRIPNAKIIPKGFSFEKLQRYIIFIGEASHWDWNWYWVAEYSRTLKLSLQTSISFLNDDVKVLLKKAENLFIDDVKGVEILLHESEVGNYFQQVKNLHIQNGGMIQYIFKDIDDVHKIEFLQLQSLTLKGLPNLISFCSTNKGSTSISPQEIALFKQKILFPKLEKLKLSSIGIERIWISQAFCSTQNLTSLIVEGCTNLKHVLSDSMAEYLQQLKCLEISDCKCIQEIISTDKIIQETSKSRALIRFPRLNFLKLKGVQKLIRICHEDYTVDFPALTVLEIENCPELTGFIHNSMRKDIPTHEVLFNNKVALPNLEKITISHLRNVKRIWYNQLHTNSLSMLKELTVKECDSLLNIFSPFLLRVFQRLEKLMLTNCASQEEVFQLQMQELDIEETYVIDSQLREMSLICLPKLKHVWTKDHKGKFSFESLQQVRIQQCWSLKALFPFSIAKDLQQLKRLAIASCGLEEIVSKSVEESDLQEIRFAFNQLSFLKLWFLPYLTYFYPA</sequence>
<dbReference type="SUPFAM" id="SSF52058">
    <property type="entry name" value="L domain-like"/>
    <property type="match status" value="1"/>
</dbReference>
<dbReference type="InterPro" id="IPR057135">
    <property type="entry name" value="At4g27190-like_LRR"/>
</dbReference>
<accession>A0A7J8THN4</accession>
<evidence type="ECO:0000313" key="4">
    <source>
        <dbReference type="Proteomes" id="UP000593561"/>
    </source>
</evidence>
<protein>
    <recommendedName>
        <fullName evidence="2">Disease resistance protein At4g27190-like leucine-rich repeats domain-containing protein</fullName>
    </recommendedName>
</protein>
<evidence type="ECO:0000256" key="1">
    <source>
        <dbReference type="ARBA" id="ARBA00022821"/>
    </source>
</evidence>